<dbReference type="AlphaFoldDB" id="A0A5C5XP54"/>
<protein>
    <submittedName>
        <fullName evidence="2">Uncharacterized protein</fullName>
    </submittedName>
</protein>
<keyword evidence="1" id="KW-0812">Transmembrane</keyword>
<sequence>MNVEALHTAFGIAFTFVWLIVGQIIVDGN</sequence>
<accession>A0A5C5XP54</accession>
<organism evidence="2 3">
    <name type="scientific">Allorhodopirellula solitaria</name>
    <dbReference type="NCBI Taxonomy" id="2527987"/>
    <lineage>
        <taxon>Bacteria</taxon>
        <taxon>Pseudomonadati</taxon>
        <taxon>Planctomycetota</taxon>
        <taxon>Planctomycetia</taxon>
        <taxon>Pirellulales</taxon>
        <taxon>Pirellulaceae</taxon>
        <taxon>Allorhodopirellula</taxon>
    </lineage>
</organism>
<feature type="transmembrane region" description="Helical" evidence="1">
    <location>
        <begin position="6"/>
        <end position="26"/>
    </location>
</feature>
<dbReference type="EMBL" id="SJPK01000010">
    <property type="protein sequence ID" value="TWT64684.1"/>
    <property type="molecule type" value="Genomic_DNA"/>
</dbReference>
<name>A0A5C5XP54_9BACT</name>
<proteinExistence type="predicted"/>
<evidence type="ECO:0000256" key="1">
    <source>
        <dbReference type="SAM" id="Phobius"/>
    </source>
</evidence>
<comment type="caution">
    <text evidence="2">The sequence shown here is derived from an EMBL/GenBank/DDBJ whole genome shotgun (WGS) entry which is preliminary data.</text>
</comment>
<keyword evidence="1" id="KW-1133">Transmembrane helix</keyword>
<keyword evidence="1" id="KW-0472">Membrane</keyword>
<evidence type="ECO:0000313" key="2">
    <source>
        <dbReference type="EMBL" id="TWT64684.1"/>
    </source>
</evidence>
<gene>
    <name evidence="2" type="ORF">CA85_38170</name>
</gene>
<reference evidence="2 3" key="1">
    <citation type="submission" date="2019-02" db="EMBL/GenBank/DDBJ databases">
        <title>Deep-cultivation of Planctomycetes and their phenomic and genomic characterization uncovers novel biology.</title>
        <authorList>
            <person name="Wiegand S."/>
            <person name="Jogler M."/>
            <person name="Boedeker C."/>
            <person name="Pinto D."/>
            <person name="Vollmers J."/>
            <person name="Rivas-Marin E."/>
            <person name="Kohn T."/>
            <person name="Peeters S.H."/>
            <person name="Heuer A."/>
            <person name="Rast P."/>
            <person name="Oberbeckmann S."/>
            <person name="Bunk B."/>
            <person name="Jeske O."/>
            <person name="Meyerdierks A."/>
            <person name="Storesund J.E."/>
            <person name="Kallscheuer N."/>
            <person name="Luecker S."/>
            <person name="Lage O.M."/>
            <person name="Pohl T."/>
            <person name="Merkel B.J."/>
            <person name="Hornburger P."/>
            <person name="Mueller R.-W."/>
            <person name="Bruemmer F."/>
            <person name="Labrenz M."/>
            <person name="Spormann A.M."/>
            <person name="Op Den Camp H."/>
            <person name="Overmann J."/>
            <person name="Amann R."/>
            <person name="Jetten M.S.M."/>
            <person name="Mascher T."/>
            <person name="Medema M.H."/>
            <person name="Devos D.P."/>
            <person name="Kaster A.-K."/>
            <person name="Ovreas L."/>
            <person name="Rohde M."/>
            <person name="Galperin M.Y."/>
            <person name="Jogler C."/>
        </authorList>
    </citation>
    <scope>NUCLEOTIDE SEQUENCE [LARGE SCALE GENOMIC DNA]</scope>
    <source>
        <strain evidence="2 3">CA85</strain>
    </source>
</reference>
<dbReference type="Proteomes" id="UP000318053">
    <property type="component" value="Unassembled WGS sequence"/>
</dbReference>
<keyword evidence="3" id="KW-1185">Reference proteome</keyword>
<evidence type="ECO:0000313" key="3">
    <source>
        <dbReference type="Proteomes" id="UP000318053"/>
    </source>
</evidence>